<evidence type="ECO:0000313" key="3">
    <source>
        <dbReference type="Proteomes" id="UP000000641"/>
    </source>
</evidence>
<dbReference type="AlphaFoldDB" id="A1S052"/>
<feature type="coiled-coil region" evidence="1">
    <location>
        <begin position="48"/>
        <end position="99"/>
    </location>
</feature>
<accession>A1S052</accession>
<sequence>MIRTARAEISVARTRSSCLLKVNPYILRSLLLLGKTMGGYVTVSAKVRRELKEEAERLGIRISEVLRRALEEEVKRRKLEELEKRLEAMRGALERIDVERVVRGIREDRER</sequence>
<evidence type="ECO:0000313" key="2">
    <source>
        <dbReference type="EMBL" id="ABL78832.1"/>
    </source>
</evidence>
<evidence type="ECO:0000256" key="1">
    <source>
        <dbReference type="SAM" id="Coils"/>
    </source>
</evidence>
<gene>
    <name evidence="2" type="ordered locus">Tpen_1435</name>
</gene>
<reference evidence="3" key="1">
    <citation type="journal article" date="2008" name="J. Bacteriol.">
        <title>Genome sequence of Thermofilum pendens reveals an exceptional loss of biosynthetic pathways without genome reduction.</title>
        <authorList>
            <person name="Anderson I."/>
            <person name="Rodriguez J."/>
            <person name="Susanti D."/>
            <person name="Porat I."/>
            <person name="Reich C."/>
            <person name="Ulrich L.E."/>
            <person name="Elkins J.G."/>
            <person name="Mavromatis K."/>
            <person name="Lykidis A."/>
            <person name="Kim E."/>
            <person name="Thompson L.S."/>
            <person name="Nolan M."/>
            <person name="Land M."/>
            <person name="Copeland A."/>
            <person name="Lapidus A."/>
            <person name="Lucas S."/>
            <person name="Detter C."/>
            <person name="Zhulin I.B."/>
            <person name="Olsen G.J."/>
            <person name="Whitman W."/>
            <person name="Mukhopadhyay B."/>
            <person name="Bristow J."/>
            <person name="Kyrpides N."/>
        </authorList>
    </citation>
    <scope>NUCLEOTIDE SEQUENCE [LARGE SCALE GENOMIC DNA]</scope>
    <source>
        <strain evidence="3">DSM 2475 / Hrk 5</strain>
    </source>
</reference>
<dbReference type="EnsemblBacteria" id="ABL78832">
    <property type="protein sequence ID" value="ABL78832"/>
    <property type="gene ID" value="Tpen_1435"/>
</dbReference>
<dbReference type="EMBL" id="CP000505">
    <property type="protein sequence ID" value="ABL78832.1"/>
    <property type="molecule type" value="Genomic_DNA"/>
</dbReference>
<protein>
    <submittedName>
        <fullName evidence="2">Uncharacterized protein</fullName>
    </submittedName>
</protein>
<proteinExistence type="predicted"/>
<dbReference type="HOGENOM" id="CLU_2152747_0_0_2"/>
<dbReference type="eggNOG" id="arCOG02218">
    <property type="taxonomic scope" value="Archaea"/>
</dbReference>
<dbReference type="Proteomes" id="UP000000641">
    <property type="component" value="Chromosome"/>
</dbReference>
<dbReference type="KEGG" id="tpe:Tpen_1435"/>
<organism evidence="2 3">
    <name type="scientific">Thermofilum pendens (strain DSM 2475 / Hrk 5)</name>
    <dbReference type="NCBI Taxonomy" id="368408"/>
    <lineage>
        <taxon>Archaea</taxon>
        <taxon>Thermoproteota</taxon>
        <taxon>Thermoprotei</taxon>
        <taxon>Thermofilales</taxon>
        <taxon>Thermofilaceae</taxon>
        <taxon>Thermofilum</taxon>
    </lineage>
</organism>
<keyword evidence="1" id="KW-0175">Coiled coil</keyword>
<keyword evidence="3" id="KW-1185">Reference proteome</keyword>
<name>A1S052_THEPD</name>